<protein>
    <submittedName>
        <fullName evidence="2">Uncharacterized protein</fullName>
    </submittedName>
</protein>
<comment type="caution">
    <text evidence="2">The sequence shown here is derived from an EMBL/GenBank/DDBJ whole genome shotgun (WGS) entry which is preliminary data.</text>
</comment>
<evidence type="ECO:0000313" key="3">
    <source>
        <dbReference type="Proteomes" id="UP001430953"/>
    </source>
</evidence>
<name>A0AAW2F3S0_9HYME</name>
<feature type="chain" id="PRO_5043811247" evidence="1">
    <location>
        <begin position="19"/>
        <end position="88"/>
    </location>
</feature>
<feature type="signal peptide" evidence="1">
    <location>
        <begin position="1"/>
        <end position="18"/>
    </location>
</feature>
<keyword evidence="1" id="KW-0732">Signal</keyword>
<sequence>MPLLFCSISLLVLHFYNKRYFDNDAKTNDYTCILCFRGYDLQTLLINIYYCLKCNVKFCNAIRKEYISLTNLMCSSRIIQPRRYSNTN</sequence>
<reference evidence="2 3" key="1">
    <citation type="submission" date="2023-03" db="EMBL/GenBank/DDBJ databases">
        <title>High recombination rates correlate with genetic variation in Cardiocondyla obscurior ants.</title>
        <authorList>
            <person name="Errbii M."/>
        </authorList>
    </citation>
    <scope>NUCLEOTIDE SEQUENCE [LARGE SCALE GENOMIC DNA]</scope>
    <source>
        <strain evidence="2">Alpha-2009</strain>
        <tissue evidence="2">Whole body</tissue>
    </source>
</reference>
<dbReference type="AlphaFoldDB" id="A0AAW2F3S0"/>
<organism evidence="2 3">
    <name type="scientific">Cardiocondyla obscurior</name>
    <dbReference type="NCBI Taxonomy" id="286306"/>
    <lineage>
        <taxon>Eukaryota</taxon>
        <taxon>Metazoa</taxon>
        <taxon>Ecdysozoa</taxon>
        <taxon>Arthropoda</taxon>
        <taxon>Hexapoda</taxon>
        <taxon>Insecta</taxon>
        <taxon>Pterygota</taxon>
        <taxon>Neoptera</taxon>
        <taxon>Endopterygota</taxon>
        <taxon>Hymenoptera</taxon>
        <taxon>Apocrita</taxon>
        <taxon>Aculeata</taxon>
        <taxon>Formicoidea</taxon>
        <taxon>Formicidae</taxon>
        <taxon>Myrmicinae</taxon>
        <taxon>Cardiocondyla</taxon>
    </lineage>
</organism>
<keyword evidence="3" id="KW-1185">Reference proteome</keyword>
<evidence type="ECO:0000256" key="1">
    <source>
        <dbReference type="SAM" id="SignalP"/>
    </source>
</evidence>
<gene>
    <name evidence="2" type="ORF">PUN28_013918</name>
</gene>
<dbReference type="Proteomes" id="UP001430953">
    <property type="component" value="Unassembled WGS sequence"/>
</dbReference>
<proteinExistence type="predicted"/>
<accession>A0AAW2F3S0</accession>
<dbReference type="EMBL" id="JADYXP020000014">
    <property type="protein sequence ID" value="KAL0110653.1"/>
    <property type="molecule type" value="Genomic_DNA"/>
</dbReference>
<evidence type="ECO:0000313" key="2">
    <source>
        <dbReference type="EMBL" id="KAL0110653.1"/>
    </source>
</evidence>